<feature type="non-terminal residue" evidence="1">
    <location>
        <position position="65"/>
    </location>
</feature>
<dbReference type="AlphaFoldDB" id="A0AAD8BUB6"/>
<accession>A0AAD8BUB6</accession>
<reference evidence="1" key="2">
    <citation type="submission" date="2023-04" db="EMBL/GenBank/DDBJ databases">
        <authorList>
            <person name="Bu L."/>
            <person name="Lu L."/>
            <person name="Laidemitt M.R."/>
            <person name="Zhang S.M."/>
            <person name="Mutuku M."/>
            <person name="Mkoji G."/>
            <person name="Steinauer M."/>
            <person name="Loker E.S."/>
        </authorList>
    </citation>
    <scope>NUCLEOTIDE SEQUENCE</scope>
    <source>
        <strain evidence="1">KasaAsao</strain>
        <tissue evidence="1">Whole Snail</tissue>
    </source>
</reference>
<dbReference type="Proteomes" id="UP001233172">
    <property type="component" value="Unassembled WGS sequence"/>
</dbReference>
<evidence type="ECO:0000313" key="1">
    <source>
        <dbReference type="EMBL" id="KAK0061004.1"/>
    </source>
</evidence>
<name>A0AAD8BUB6_BIOPF</name>
<proteinExistence type="predicted"/>
<protein>
    <submittedName>
        <fullName evidence="1">Uncharacterized protein</fullName>
    </submittedName>
</protein>
<evidence type="ECO:0000313" key="2">
    <source>
        <dbReference type="Proteomes" id="UP001233172"/>
    </source>
</evidence>
<sequence>MRRSSEAVYYEEDILIHDLTHGLHFLGSKHVIPGFELALNLAFENATHLELWNNTYSADSVDDYL</sequence>
<dbReference type="EMBL" id="JASAOG010000032">
    <property type="protein sequence ID" value="KAK0061004.1"/>
    <property type="molecule type" value="Genomic_DNA"/>
</dbReference>
<keyword evidence="2" id="KW-1185">Reference proteome</keyword>
<organism evidence="1 2">
    <name type="scientific">Biomphalaria pfeifferi</name>
    <name type="common">Bloodfluke planorb</name>
    <name type="synonym">Freshwater snail</name>
    <dbReference type="NCBI Taxonomy" id="112525"/>
    <lineage>
        <taxon>Eukaryota</taxon>
        <taxon>Metazoa</taxon>
        <taxon>Spiralia</taxon>
        <taxon>Lophotrochozoa</taxon>
        <taxon>Mollusca</taxon>
        <taxon>Gastropoda</taxon>
        <taxon>Heterobranchia</taxon>
        <taxon>Euthyneura</taxon>
        <taxon>Panpulmonata</taxon>
        <taxon>Hygrophila</taxon>
        <taxon>Lymnaeoidea</taxon>
        <taxon>Planorbidae</taxon>
        <taxon>Biomphalaria</taxon>
    </lineage>
</organism>
<reference evidence="1" key="1">
    <citation type="journal article" date="2023" name="PLoS Negl. Trop. Dis.">
        <title>A genome sequence for Biomphalaria pfeifferi, the major vector snail for the human-infecting parasite Schistosoma mansoni.</title>
        <authorList>
            <person name="Bu L."/>
            <person name="Lu L."/>
            <person name="Laidemitt M.R."/>
            <person name="Zhang S.M."/>
            <person name="Mutuku M."/>
            <person name="Mkoji G."/>
            <person name="Steinauer M."/>
            <person name="Loker E.S."/>
        </authorList>
    </citation>
    <scope>NUCLEOTIDE SEQUENCE</scope>
    <source>
        <strain evidence="1">KasaAsao</strain>
    </source>
</reference>
<comment type="caution">
    <text evidence="1">The sequence shown here is derived from an EMBL/GenBank/DDBJ whole genome shotgun (WGS) entry which is preliminary data.</text>
</comment>
<gene>
    <name evidence="1" type="ORF">Bpfe_009532</name>
</gene>